<evidence type="ECO:0000256" key="3">
    <source>
        <dbReference type="ARBA" id="ARBA00022679"/>
    </source>
</evidence>
<dbReference type="RefSeq" id="XP_058327600.1">
    <property type="nucleotide sequence ID" value="XM_058477255.1"/>
</dbReference>
<dbReference type="GO" id="GO:0005524">
    <property type="term" value="F:ATP binding"/>
    <property type="evidence" value="ECO:0007669"/>
    <property type="project" value="UniProtKB-UniRule"/>
</dbReference>
<dbReference type="InterPro" id="IPR000719">
    <property type="entry name" value="Prot_kinase_dom"/>
</dbReference>
<name>A0A9W9NNU2_9EURO</name>
<dbReference type="OrthoDB" id="5979581at2759"/>
<dbReference type="InterPro" id="IPR011009">
    <property type="entry name" value="Kinase-like_dom_sf"/>
</dbReference>
<dbReference type="GeneID" id="83204558"/>
<keyword evidence="3" id="KW-0808">Transferase</keyword>
<comment type="caution">
    <text evidence="11">The sequence shown here is derived from an EMBL/GenBank/DDBJ whole genome shotgun (WGS) entry which is preliminary data.</text>
</comment>
<sequence length="421" mass="48209">MDSTRVLYEPIEDVERMEYYQAGGYHPVTIGDRLNDRYRVIHKLGHGTYSTIWLARDERSHIYVAVKVCTADSKPPEIDVLSKLSKPHLSSDIGRAMIPSILDSFSIQGPNGDHVCLVTRPARMSLSDAKNGSWISLFQLEVARVLAAQLVIAVHYMHSRGFVHGDLHRGNILLQLPREFDQLSTEKLYEQYGEPVLEPVKRFDGQKLPPGVPKYGILPIWLGKPSENITLPEARIILSDFGEAFSPAREMKYESHTPLLTRPPEARFEPTKSLTFSSDIWTLACTIWDIISQRSLFEGFLTNDDDMTCQQIDALGLLPTEWWGKWNARRDGFPKHGEPINLSRSPCQTLEGRFESNVQRPRIEEGMPPFESSERDSLYSMLRSMLSFRPENRPSAQQVLESEWMVKWALPEYEKIRSTYD</sequence>
<evidence type="ECO:0000256" key="6">
    <source>
        <dbReference type="ARBA" id="ARBA00022840"/>
    </source>
</evidence>
<evidence type="ECO:0000256" key="2">
    <source>
        <dbReference type="ARBA" id="ARBA00022527"/>
    </source>
</evidence>
<evidence type="ECO:0000256" key="7">
    <source>
        <dbReference type="ARBA" id="ARBA00047899"/>
    </source>
</evidence>
<organism evidence="11 12">
    <name type="scientific">Penicillium chermesinum</name>
    <dbReference type="NCBI Taxonomy" id="63820"/>
    <lineage>
        <taxon>Eukaryota</taxon>
        <taxon>Fungi</taxon>
        <taxon>Dikarya</taxon>
        <taxon>Ascomycota</taxon>
        <taxon>Pezizomycotina</taxon>
        <taxon>Eurotiomycetes</taxon>
        <taxon>Eurotiomycetidae</taxon>
        <taxon>Eurotiales</taxon>
        <taxon>Aspergillaceae</taxon>
        <taxon>Penicillium</taxon>
    </lineage>
</organism>
<dbReference type="EC" id="2.7.11.1" evidence="1"/>
<dbReference type="InterPro" id="IPR017441">
    <property type="entry name" value="Protein_kinase_ATP_BS"/>
</dbReference>
<comment type="catalytic activity">
    <reaction evidence="8">
        <text>L-seryl-[protein] + ATP = O-phospho-L-seryl-[protein] + ADP + H(+)</text>
        <dbReference type="Rhea" id="RHEA:17989"/>
        <dbReference type="Rhea" id="RHEA-COMP:9863"/>
        <dbReference type="Rhea" id="RHEA-COMP:11604"/>
        <dbReference type="ChEBI" id="CHEBI:15378"/>
        <dbReference type="ChEBI" id="CHEBI:29999"/>
        <dbReference type="ChEBI" id="CHEBI:30616"/>
        <dbReference type="ChEBI" id="CHEBI:83421"/>
        <dbReference type="ChEBI" id="CHEBI:456216"/>
        <dbReference type="EC" id="2.7.11.1"/>
    </reaction>
</comment>
<evidence type="ECO:0000256" key="9">
    <source>
        <dbReference type="PROSITE-ProRule" id="PRU10141"/>
    </source>
</evidence>
<keyword evidence="4 9" id="KW-0547">Nucleotide-binding</keyword>
<evidence type="ECO:0000313" key="12">
    <source>
        <dbReference type="Proteomes" id="UP001150941"/>
    </source>
</evidence>
<dbReference type="PANTHER" id="PTHR47634">
    <property type="entry name" value="PROTEIN KINASE DOMAIN-CONTAINING PROTEIN-RELATED"/>
    <property type="match status" value="1"/>
</dbReference>
<dbReference type="EMBL" id="JAPQKS010000006">
    <property type="protein sequence ID" value="KAJ5223417.1"/>
    <property type="molecule type" value="Genomic_DNA"/>
</dbReference>
<evidence type="ECO:0000256" key="4">
    <source>
        <dbReference type="ARBA" id="ARBA00022741"/>
    </source>
</evidence>
<dbReference type="PROSITE" id="PS50011">
    <property type="entry name" value="PROTEIN_KINASE_DOM"/>
    <property type="match status" value="1"/>
</dbReference>
<dbReference type="PROSITE" id="PS00107">
    <property type="entry name" value="PROTEIN_KINASE_ATP"/>
    <property type="match status" value="1"/>
</dbReference>
<dbReference type="GO" id="GO:0000245">
    <property type="term" value="P:spliceosomal complex assembly"/>
    <property type="evidence" value="ECO:0007669"/>
    <property type="project" value="TreeGrafter"/>
</dbReference>
<feature type="domain" description="Protein kinase" evidence="10">
    <location>
        <begin position="38"/>
        <end position="405"/>
    </location>
</feature>
<keyword evidence="2" id="KW-0723">Serine/threonine-protein kinase</keyword>
<evidence type="ECO:0000313" key="11">
    <source>
        <dbReference type="EMBL" id="KAJ5223417.1"/>
    </source>
</evidence>
<keyword evidence="6 9" id="KW-0067">ATP-binding</keyword>
<feature type="binding site" evidence="9">
    <location>
        <position position="67"/>
    </location>
    <ligand>
        <name>ATP</name>
        <dbReference type="ChEBI" id="CHEBI:30616"/>
    </ligand>
</feature>
<dbReference type="PANTHER" id="PTHR47634:SF9">
    <property type="entry name" value="PROTEIN KINASE DOMAIN-CONTAINING PROTEIN-RELATED"/>
    <property type="match status" value="1"/>
</dbReference>
<dbReference type="InterPro" id="IPR051334">
    <property type="entry name" value="SRPK"/>
</dbReference>
<accession>A0A9W9NNU2</accession>
<dbReference type="AlphaFoldDB" id="A0A9W9NNU2"/>
<reference evidence="11" key="1">
    <citation type="submission" date="2022-11" db="EMBL/GenBank/DDBJ databases">
        <authorList>
            <person name="Petersen C."/>
        </authorList>
    </citation>
    <scope>NUCLEOTIDE SEQUENCE</scope>
    <source>
        <strain evidence="11">IBT 19713</strain>
    </source>
</reference>
<keyword evidence="5 11" id="KW-0418">Kinase</keyword>
<dbReference type="Proteomes" id="UP001150941">
    <property type="component" value="Unassembled WGS sequence"/>
</dbReference>
<evidence type="ECO:0000256" key="5">
    <source>
        <dbReference type="ARBA" id="ARBA00022777"/>
    </source>
</evidence>
<reference evidence="11" key="2">
    <citation type="journal article" date="2023" name="IMA Fungus">
        <title>Comparative genomic study of the Penicillium genus elucidates a diverse pangenome and 15 lateral gene transfer events.</title>
        <authorList>
            <person name="Petersen C."/>
            <person name="Sorensen T."/>
            <person name="Nielsen M.R."/>
            <person name="Sondergaard T.E."/>
            <person name="Sorensen J.L."/>
            <person name="Fitzpatrick D.A."/>
            <person name="Frisvad J.C."/>
            <person name="Nielsen K.L."/>
        </authorList>
    </citation>
    <scope>NUCLEOTIDE SEQUENCE</scope>
    <source>
        <strain evidence="11">IBT 19713</strain>
    </source>
</reference>
<dbReference type="SMART" id="SM00220">
    <property type="entry name" value="S_TKc"/>
    <property type="match status" value="1"/>
</dbReference>
<dbReference type="Pfam" id="PF00069">
    <property type="entry name" value="Pkinase"/>
    <property type="match status" value="2"/>
</dbReference>
<gene>
    <name evidence="11" type="ORF">N7468_007959</name>
</gene>
<evidence type="ECO:0000256" key="1">
    <source>
        <dbReference type="ARBA" id="ARBA00012513"/>
    </source>
</evidence>
<keyword evidence="12" id="KW-1185">Reference proteome</keyword>
<comment type="catalytic activity">
    <reaction evidence="7">
        <text>L-threonyl-[protein] + ATP = O-phospho-L-threonyl-[protein] + ADP + H(+)</text>
        <dbReference type="Rhea" id="RHEA:46608"/>
        <dbReference type="Rhea" id="RHEA-COMP:11060"/>
        <dbReference type="Rhea" id="RHEA-COMP:11605"/>
        <dbReference type="ChEBI" id="CHEBI:15378"/>
        <dbReference type="ChEBI" id="CHEBI:30013"/>
        <dbReference type="ChEBI" id="CHEBI:30616"/>
        <dbReference type="ChEBI" id="CHEBI:61977"/>
        <dbReference type="ChEBI" id="CHEBI:456216"/>
        <dbReference type="EC" id="2.7.11.1"/>
    </reaction>
</comment>
<evidence type="ECO:0000259" key="10">
    <source>
        <dbReference type="PROSITE" id="PS50011"/>
    </source>
</evidence>
<dbReference type="GO" id="GO:0050684">
    <property type="term" value="P:regulation of mRNA processing"/>
    <property type="evidence" value="ECO:0007669"/>
    <property type="project" value="TreeGrafter"/>
</dbReference>
<evidence type="ECO:0000256" key="8">
    <source>
        <dbReference type="ARBA" id="ARBA00048679"/>
    </source>
</evidence>
<dbReference type="GO" id="GO:0004674">
    <property type="term" value="F:protein serine/threonine kinase activity"/>
    <property type="evidence" value="ECO:0007669"/>
    <property type="project" value="UniProtKB-KW"/>
</dbReference>
<dbReference type="Gene3D" id="1.10.510.10">
    <property type="entry name" value="Transferase(Phosphotransferase) domain 1"/>
    <property type="match status" value="1"/>
</dbReference>
<dbReference type="Gene3D" id="3.30.200.20">
    <property type="entry name" value="Phosphorylase Kinase, domain 1"/>
    <property type="match status" value="1"/>
</dbReference>
<protein>
    <recommendedName>
        <fullName evidence="1">non-specific serine/threonine protein kinase</fullName>
        <ecNumber evidence="1">2.7.11.1</ecNumber>
    </recommendedName>
</protein>
<dbReference type="SUPFAM" id="SSF56112">
    <property type="entry name" value="Protein kinase-like (PK-like)"/>
    <property type="match status" value="1"/>
</dbReference>
<proteinExistence type="predicted"/>